<keyword evidence="4" id="KW-0547">Nucleotide-binding</keyword>
<dbReference type="CDD" id="cd04491">
    <property type="entry name" value="SoSSB_OBF"/>
    <property type="match status" value="1"/>
</dbReference>
<dbReference type="PANTHER" id="PTHR13356:SF0">
    <property type="entry name" value="SOSS COMPLEX SUBUNIT B HOMOLOG"/>
    <property type="match status" value="1"/>
</dbReference>
<dbReference type="GO" id="GO:0004386">
    <property type="term" value="F:helicase activity"/>
    <property type="evidence" value="ECO:0007669"/>
    <property type="project" value="UniProtKB-KW"/>
</dbReference>
<keyword evidence="1" id="KW-0238">DNA-binding</keyword>
<dbReference type="Pfam" id="PF21473">
    <property type="entry name" value="OB_Ssb-like"/>
    <property type="match status" value="1"/>
</dbReference>
<dbReference type="AlphaFoldDB" id="A0A098ECX3"/>
<sequence>MKVSDLKPNAAVDKIELDVEEVGEARSFSSYKGNGNVATATVKDETGTATLTLWNEQIDQVHSGDKIVVENGFVKTFQGKLQITTGRQGKLTVQSK</sequence>
<protein>
    <submittedName>
        <fullName evidence="4">Nucleic acid binding OB-fold tRNA/helicase-type</fullName>
    </submittedName>
</protein>
<keyword evidence="4" id="KW-0378">Hydrolase</keyword>
<feature type="domain" description="Single-stranded DNA binding protein Ssb-like OB fold" evidence="2">
    <location>
        <begin position="27"/>
        <end position="92"/>
    </location>
</feature>
<proteinExistence type="predicted"/>
<keyword evidence="4" id="KW-0067">ATP-binding</keyword>
<dbReference type="EMBL" id="CCXY01000420">
    <property type="protein sequence ID" value="CEG13832.1"/>
    <property type="molecule type" value="Genomic_DNA"/>
</dbReference>
<dbReference type="PANTHER" id="PTHR13356">
    <property type="entry name" value="OB FOLD NUCLEIC ACID BINDING PROTEIN-RELATED"/>
    <property type="match status" value="1"/>
</dbReference>
<dbReference type="InterPro" id="IPR048970">
    <property type="entry name" value="OB_Ssb-like"/>
</dbReference>
<dbReference type="InterPro" id="IPR012340">
    <property type="entry name" value="NA-bd_OB-fold"/>
</dbReference>
<dbReference type="Gene3D" id="2.40.50.140">
    <property type="entry name" value="Nucleic acid-binding proteins"/>
    <property type="match status" value="1"/>
</dbReference>
<dbReference type="GO" id="GO:0003677">
    <property type="term" value="F:DNA binding"/>
    <property type="evidence" value="ECO:0007669"/>
    <property type="project" value="UniProtKB-KW"/>
</dbReference>
<evidence type="ECO:0000256" key="1">
    <source>
        <dbReference type="ARBA" id="ARBA00023125"/>
    </source>
</evidence>
<evidence type="ECO:0000259" key="2">
    <source>
        <dbReference type="Pfam" id="PF21473"/>
    </source>
</evidence>
<reference evidence="4" key="1">
    <citation type="submission" date="2014-09" db="EMBL/GenBank/DDBJ databases">
        <authorList>
            <person name="Probst J Alexander"/>
        </authorList>
    </citation>
    <scope>NUCLEOTIDE SEQUENCE</scope>
</reference>
<dbReference type="InterPro" id="IPR051231">
    <property type="entry name" value="SOSS-B"/>
</dbReference>
<gene>
    <name evidence="3" type="ORF">MSIBF_A2230002</name>
    <name evidence="4" type="ORF">MSIBF_A560007</name>
</gene>
<keyword evidence="4" id="KW-0347">Helicase</keyword>
<name>A0A098ECX3_9ZZZZ</name>
<dbReference type="SUPFAM" id="SSF50249">
    <property type="entry name" value="Nucleic acid-binding proteins"/>
    <property type="match status" value="1"/>
</dbReference>
<evidence type="ECO:0000313" key="4">
    <source>
        <dbReference type="EMBL" id="CEG13832.1"/>
    </source>
</evidence>
<dbReference type="GO" id="GO:0000724">
    <property type="term" value="P:double-strand break repair via homologous recombination"/>
    <property type="evidence" value="ECO:0007669"/>
    <property type="project" value="TreeGrafter"/>
</dbReference>
<accession>A0A098ECX3</accession>
<dbReference type="GO" id="GO:0010212">
    <property type="term" value="P:response to ionizing radiation"/>
    <property type="evidence" value="ECO:0007669"/>
    <property type="project" value="TreeGrafter"/>
</dbReference>
<evidence type="ECO:0000313" key="3">
    <source>
        <dbReference type="EMBL" id="CEG12386.1"/>
    </source>
</evidence>
<dbReference type="EMBL" id="CCXY01000139">
    <property type="protein sequence ID" value="CEG12386.1"/>
    <property type="molecule type" value="Genomic_DNA"/>
</dbReference>
<organism evidence="4">
    <name type="scientific">groundwater metagenome</name>
    <dbReference type="NCBI Taxonomy" id="717931"/>
    <lineage>
        <taxon>unclassified sequences</taxon>
        <taxon>metagenomes</taxon>
        <taxon>ecological metagenomes</taxon>
    </lineage>
</organism>